<dbReference type="OrthoDB" id="418757at2759"/>
<dbReference type="PANTHER" id="PTHR11439">
    <property type="entry name" value="GAG-POL-RELATED RETROTRANSPOSON"/>
    <property type="match status" value="1"/>
</dbReference>
<evidence type="ECO:0000313" key="1">
    <source>
        <dbReference type="EMBL" id="KAA0047872.1"/>
    </source>
</evidence>
<comment type="caution">
    <text evidence="1">The sequence shown here is derived from an EMBL/GenBank/DDBJ whole genome shotgun (WGS) entry which is preliminary data.</text>
</comment>
<name>A0A5A7TWJ5_CUCMM</name>
<sequence>MDLEMESMYFNSIWELVDLPEGEINIGIDVHLEWGVVVWRSIKQGCIADSTIEAEYVAACEAAKEAVWLRKFLHDLEVVPNMNLPITLYCDNSETVANSKEPFSHRKRKHIKLVDSSQFQVGVCWVL</sequence>
<accession>A0A5A7TWJ5</accession>
<dbReference type="AlphaFoldDB" id="A0A5A7TWJ5"/>
<evidence type="ECO:0000313" key="2">
    <source>
        <dbReference type="Proteomes" id="UP000321393"/>
    </source>
</evidence>
<gene>
    <name evidence="1" type="ORF">E6C27_scaffold133G001420</name>
</gene>
<dbReference type="CDD" id="cd09272">
    <property type="entry name" value="RNase_HI_RT_Ty1"/>
    <property type="match status" value="1"/>
</dbReference>
<protein>
    <submittedName>
        <fullName evidence="1">Gag/pol protein</fullName>
    </submittedName>
</protein>
<proteinExistence type="predicted"/>
<dbReference type="STRING" id="1194695.A0A5A7TWJ5"/>
<dbReference type="PANTHER" id="PTHR11439:SF467">
    <property type="entry name" value="INTEGRASE CATALYTIC DOMAIN-CONTAINING PROTEIN"/>
    <property type="match status" value="1"/>
</dbReference>
<dbReference type="EMBL" id="SSTE01013041">
    <property type="protein sequence ID" value="KAA0047872.1"/>
    <property type="molecule type" value="Genomic_DNA"/>
</dbReference>
<organism evidence="1 2">
    <name type="scientific">Cucumis melo var. makuwa</name>
    <name type="common">Oriental melon</name>
    <dbReference type="NCBI Taxonomy" id="1194695"/>
    <lineage>
        <taxon>Eukaryota</taxon>
        <taxon>Viridiplantae</taxon>
        <taxon>Streptophyta</taxon>
        <taxon>Embryophyta</taxon>
        <taxon>Tracheophyta</taxon>
        <taxon>Spermatophyta</taxon>
        <taxon>Magnoliopsida</taxon>
        <taxon>eudicotyledons</taxon>
        <taxon>Gunneridae</taxon>
        <taxon>Pentapetalae</taxon>
        <taxon>rosids</taxon>
        <taxon>fabids</taxon>
        <taxon>Cucurbitales</taxon>
        <taxon>Cucurbitaceae</taxon>
        <taxon>Benincaseae</taxon>
        <taxon>Cucumis</taxon>
    </lineage>
</organism>
<reference evidence="1 2" key="1">
    <citation type="submission" date="2019-08" db="EMBL/GenBank/DDBJ databases">
        <title>Draft genome sequences of two oriental melons (Cucumis melo L. var makuwa).</title>
        <authorList>
            <person name="Kwon S.-Y."/>
        </authorList>
    </citation>
    <scope>NUCLEOTIDE SEQUENCE [LARGE SCALE GENOMIC DNA]</scope>
    <source>
        <strain evidence="2">cv. SW 3</strain>
        <tissue evidence="1">Leaf</tissue>
    </source>
</reference>
<dbReference type="Proteomes" id="UP000321393">
    <property type="component" value="Unassembled WGS sequence"/>
</dbReference>